<feature type="signal peptide" evidence="9">
    <location>
        <begin position="1"/>
        <end position="23"/>
    </location>
</feature>
<reference evidence="12" key="1">
    <citation type="submission" date="2020-07" db="EMBL/GenBank/DDBJ databases">
        <authorList>
            <person name="Lin J."/>
        </authorList>
    </citation>
    <scope>NUCLEOTIDE SEQUENCE</scope>
</reference>
<dbReference type="GO" id="GO:0000139">
    <property type="term" value="C:Golgi membrane"/>
    <property type="evidence" value="ECO:0007669"/>
    <property type="project" value="UniProtKB-SubCell"/>
</dbReference>
<dbReference type="InterPro" id="IPR029962">
    <property type="entry name" value="TBL"/>
</dbReference>
<protein>
    <submittedName>
        <fullName evidence="12">Uncharacterized protein</fullName>
    </submittedName>
</protein>
<evidence type="ECO:0000256" key="7">
    <source>
        <dbReference type="ARBA" id="ARBA00023034"/>
    </source>
</evidence>
<dbReference type="PANTHER" id="PTHR32285">
    <property type="entry name" value="PROTEIN TRICHOME BIREFRINGENCE-LIKE 9-RELATED"/>
    <property type="match status" value="1"/>
</dbReference>
<feature type="domain" description="Trichome birefringence-like C-terminal" evidence="10">
    <location>
        <begin position="85"/>
        <end position="367"/>
    </location>
</feature>
<dbReference type="AlphaFoldDB" id="A0A6V7QHK8"/>
<evidence type="ECO:0000313" key="12">
    <source>
        <dbReference type="EMBL" id="CAD1842286.1"/>
    </source>
</evidence>
<accession>A0A6V7QHK8</accession>
<evidence type="ECO:0000256" key="2">
    <source>
        <dbReference type="ARBA" id="ARBA00007727"/>
    </source>
</evidence>
<dbReference type="PANTHER" id="PTHR32285:SF177">
    <property type="entry name" value="OS01G0217000 PROTEIN"/>
    <property type="match status" value="1"/>
</dbReference>
<comment type="subcellular location">
    <subcellularLocation>
        <location evidence="1">Golgi apparatus membrane</location>
        <topology evidence="1">Single-pass type II membrane protein</topology>
    </subcellularLocation>
</comment>
<keyword evidence="7" id="KW-0333">Golgi apparatus</keyword>
<keyword evidence="6" id="KW-1133">Transmembrane helix</keyword>
<gene>
    <name evidence="12" type="ORF">CB5_LOCUS25497</name>
</gene>
<keyword evidence="5" id="KW-0735">Signal-anchor</keyword>
<evidence type="ECO:0000256" key="3">
    <source>
        <dbReference type="ARBA" id="ARBA00022679"/>
    </source>
</evidence>
<sequence>MKRNKESPPLLSFVIVALSLAYCSQCPAVAARCNIFRGDWIYDESYPLYDSASCPFIRKEFDCLKYGRTDTSYLKYRWQPDSCDIPRFDGGDLLKRWKGKRIMFVGDSLSLNHYESLLCLLHAAAPNSRTSSSQSGALNTVVFQVSSDIPVHFVIQTSFVQSPDYDVTVMYYTSHYLVDIVSEPIGRVLKLDSIQAGHIWLTANVLIFNTAHWWSRSGPTRPWDYVQHDKSIAKDMDRTVAFARALVTWSKWVDANIDPATTQVFYQGVSPDHNHGEEWGKPHATCAGETQPIKASGFTAPSPTQRTVVKNVLRMMSKRVYLLDITFLSQLRKDAHPSKHNGIHFRDDCSHWCLAGLPDTWNQLLYAALLRLT</sequence>
<evidence type="ECO:0000256" key="6">
    <source>
        <dbReference type="ARBA" id="ARBA00022989"/>
    </source>
</evidence>
<feature type="domain" description="Trichome birefringence-like N-terminal" evidence="11">
    <location>
        <begin position="32"/>
        <end position="84"/>
    </location>
</feature>
<dbReference type="EMBL" id="LR862135">
    <property type="protein sequence ID" value="CAD1842286.1"/>
    <property type="molecule type" value="Genomic_DNA"/>
</dbReference>
<keyword evidence="8" id="KW-0472">Membrane</keyword>
<evidence type="ECO:0000259" key="11">
    <source>
        <dbReference type="Pfam" id="PF14416"/>
    </source>
</evidence>
<keyword evidence="3" id="KW-0808">Transferase</keyword>
<evidence type="ECO:0000256" key="1">
    <source>
        <dbReference type="ARBA" id="ARBA00004323"/>
    </source>
</evidence>
<evidence type="ECO:0000256" key="5">
    <source>
        <dbReference type="ARBA" id="ARBA00022968"/>
    </source>
</evidence>
<evidence type="ECO:0000256" key="8">
    <source>
        <dbReference type="ARBA" id="ARBA00023136"/>
    </source>
</evidence>
<dbReference type="InterPro" id="IPR025846">
    <property type="entry name" value="TBL_N"/>
</dbReference>
<keyword evidence="4" id="KW-0812">Transmembrane</keyword>
<comment type="similarity">
    <text evidence="2">Belongs to the PC-esterase family. TBL subfamily.</text>
</comment>
<dbReference type="InterPro" id="IPR026057">
    <property type="entry name" value="TBL_C"/>
</dbReference>
<organism evidence="12">
    <name type="scientific">Ananas comosus var. bracteatus</name>
    <name type="common">red pineapple</name>
    <dbReference type="NCBI Taxonomy" id="296719"/>
    <lineage>
        <taxon>Eukaryota</taxon>
        <taxon>Viridiplantae</taxon>
        <taxon>Streptophyta</taxon>
        <taxon>Embryophyta</taxon>
        <taxon>Tracheophyta</taxon>
        <taxon>Spermatophyta</taxon>
        <taxon>Magnoliopsida</taxon>
        <taxon>Liliopsida</taxon>
        <taxon>Poales</taxon>
        <taxon>Bromeliaceae</taxon>
        <taxon>Bromelioideae</taxon>
        <taxon>Ananas</taxon>
    </lineage>
</organism>
<dbReference type="Pfam" id="PF14416">
    <property type="entry name" value="PMR5N"/>
    <property type="match status" value="1"/>
</dbReference>
<keyword evidence="9" id="KW-0732">Signal</keyword>
<evidence type="ECO:0000256" key="9">
    <source>
        <dbReference type="SAM" id="SignalP"/>
    </source>
</evidence>
<dbReference type="Pfam" id="PF13839">
    <property type="entry name" value="PC-Esterase"/>
    <property type="match status" value="1"/>
</dbReference>
<evidence type="ECO:0000259" key="10">
    <source>
        <dbReference type="Pfam" id="PF13839"/>
    </source>
</evidence>
<proteinExistence type="inferred from homology"/>
<name>A0A6V7QHK8_ANACO</name>
<feature type="chain" id="PRO_5027901848" evidence="9">
    <location>
        <begin position="24"/>
        <end position="373"/>
    </location>
</feature>
<evidence type="ECO:0000256" key="4">
    <source>
        <dbReference type="ARBA" id="ARBA00022692"/>
    </source>
</evidence>
<dbReference type="GO" id="GO:1990538">
    <property type="term" value="F:xylan O-acetyltransferase activity"/>
    <property type="evidence" value="ECO:0007669"/>
    <property type="project" value="UniProtKB-ARBA"/>
</dbReference>